<evidence type="ECO:0000259" key="2">
    <source>
        <dbReference type="Pfam" id="PF03816"/>
    </source>
</evidence>
<dbReference type="NCBIfam" id="TIGR00350">
    <property type="entry name" value="lytR_cpsA_psr"/>
    <property type="match status" value="1"/>
</dbReference>
<comment type="similarity">
    <text evidence="1">Belongs to the LytR/CpsA/Psr (LCP) family.</text>
</comment>
<dbReference type="InterPro" id="IPR050922">
    <property type="entry name" value="LytR/CpsA/Psr_CW_biosynth"/>
</dbReference>
<feature type="non-terminal residue" evidence="3">
    <location>
        <position position="1"/>
    </location>
</feature>
<dbReference type="EMBL" id="CADCWC010000184">
    <property type="protein sequence ID" value="CAA9533217.1"/>
    <property type="molecule type" value="Genomic_DNA"/>
</dbReference>
<reference evidence="3" key="1">
    <citation type="submission" date="2020-02" db="EMBL/GenBank/DDBJ databases">
        <authorList>
            <person name="Meier V. D."/>
        </authorList>
    </citation>
    <scope>NUCLEOTIDE SEQUENCE</scope>
    <source>
        <strain evidence="3">AVDCRST_MAG79</strain>
    </source>
</reference>
<evidence type="ECO:0000256" key="1">
    <source>
        <dbReference type="ARBA" id="ARBA00006068"/>
    </source>
</evidence>
<dbReference type="Gene3D" id="3.40.630.190">
    <property type="entry name" value="LCP protein"/>
    <property type="match status" value="1"/>
</dbReference>
<proteinExistence type="inferred from homology"/>
<dbReference type="PANTHER" id="PTHR33392">
    <property type="entry name" value="POLYISOPRENYL-TEICHOIC ACID--PEPTIDOGLYCAN TEICHOIC ACID TRANSFERASE TAGU"/>
    <property type="match status" value="1"/>
</dbReference>
<dbReference type="AlphaFoldDB" id="A0A6J4TW23"/>
<protein>
    <recommendedName>
        <fullName evidence="2">Cell envelope-related transcriptional attenuator domain-containing protein</fullName>
    </recommendedName>
</protein>
<dbReference type="Pfam" id="PF03816">
    <property type="entry name" value="LytR_cpsA_psr"/>
    <property type="match status" value="1"/>
</dbReference>
<organism evidence="3">
    <name type="scientific">uncultured Thermoleophilia bacterium</name>
    <dbReference type="NCBI Taxonomy" id="1497501"/>
    <lineage>
        <taxon>Bacteria</taxon>
        <taxon>Bacillati</taxon>
        <taxon>Actinomycetota</taxon>
        <taxon>Thermoleophilia</taxon>
        <taxon>environmental samples</taxon>
    </lineage>
</organism>
<sequence length="188" mass="20361">GLPIHHVVVVDFNGFRDLIDAVGGIEVNSPQRIRSTFDGITFNFVKGRNELNGHRALAYARVRKNELNQADSDVSRGVRQAQVIAALKDELISPSTVFRLRRVGEQLASPLATDLSANEILALGWVDFRAQRTLQCNLGGTPTSIGGGLYLSGDSEGNRRVIGEFLGRSAVRRGTFGPFDPACRQSAG</sequence>
<evidence type="ECO:0000313" key="3">
    <source>
        <dbReference type="EMBL" id="CAA9533217.1"/>
    </source>
</evidence>
<dbReference type="PANTHER" id="PTHR33392:SF6">
    <property type="entry name" value="POLYISOPRENYL-TEICHOIC ACID--PEPTIDOGLYCAN TEICHOIC ACID TRANSFERASE TAGU"/>
    <property type="match status" value="1"/>
</dbReference>
<dbReference type="InterPro" id="IPR004474">
    <property type="entry name" value="LytR_CpsA_psr"/>
</dbReference>
<name>A0A6J4TW23_9ACTN</name>
<feature type="domain" description="Cell envelope-related transcriptional attenuator" evidence="2">
    <location>
        <begin position="1"/>
        <end position="91"/>
    </location>
</feature>
<accession>A0A6J4TW23</accession>
<gene>
    <name evidence="3" type="ORF">AVDCRST_MAG79-1109</name>
</gene>